<dbReference type="InterPro" id="IPR010989">
    <property type="entry name" value="SNARE"/>
</dbReference>
<keyword evidence="4" id="KW-0804">Transcription</keyword>
<protein>
    <recommendedName>
        <fullName evidence="4">Growth-regulating factor</fullName>
    </recommendedName>
</protein>
<evidence type="ECO:0000259" key="8">
    <source>
        <dbReference type="PROSITE" id="PS51667"/>
    </source>
</evidence>
<keyword evidence="1" id="KW-0813">Transport</keyword>
<evidence type="ECO:0000256" key="6">
    <source>
        <dbReference type="SAM" id="Phobius"/>
    </source>
</evidence>
<evidence type="ECO:0000256" key="2">
    <source>
        <dbReference type="ARBA" id="ARBA00023242"/>
    </source>
</evidence>
<evidence type="ECO:0000256" key="7">
    <source>
        <dbReference type="SAM" id="SignalP"/>
    </source>
</evidence>
<dbReference type="Pfam" id="PF08879">
    <property type="entry name" value="WRC"/>
    <property type="match status" value="1"/>
</dbReference>
<dbReference type="OrthoDB" id="1927209at2759"/>
<evidence type="ECO:0000256" key="1">
    <source>
        <dbReference type="ARBA" id="ARBA00022927"/>
    </source>
</evidence>
<keyword evidence="6" id="KW-0472">Membrane</keyword>
<organism evidence="9 10">
    <name type="scientific">Cocos nucifera</name>
    <name type="common">Coconut palm</name>
    <dbReference type="NCBI Taxonomy" id="13894"/>
    <lineage>
        <taxon>Eukaryota</taxon>
        <taxon>Viridiplantae</taxon>
        <taxon>Streptophyta</taxon>
        <taxon>Embryophyta</taxon>
        <taxon>Tracheophyta</taxon>
        <taxon>Spermatophyta</taxon>
        <taxon>Magnoliopsida</taxon>
        <taxon>Liliopsida</taxon>
        <taxon>Arecaceae</taxon>
        <taxon>Arecoideae</taxon>
        <taxon>Cocoseae</taxon>
        <taxon>Attaleinae</taxon>
        <taxon>Cocos</taxon>
    </lineage>
</organism>
<dbReference type="GO" id="GO:0016020">
    <property type="term" value="C:membrane"/>
    <property type="evidence" value="ECO:0007669"/>
    <property type="project" value="InterPro"/>
</dbReference>
<comment type="subcellular location">
    <subcellularLocation>
        <location evidence="3 4">Nucleus</location>
    </subcellularLocation>
</comment>
<evidence type="ECO:0000313" key="10">
    <source>
        <dbReference type="Proteomes" id="UP000797356"/>
    </source>
</evidence>
<dbReference type="AlphaFoldDB" id="A0A8K0N5Q1"/>
<accession>A0A8K0N5Q1</accession>
<dbReference type="SMART" id="SM00503">
    <property type="entry name" value="SynN"/>
    <property type="match status" value="1"/>
</dbReference>
<keyword evidence="1" id="KW-0653">Protein transport</keyword>
<feature type="domain" description="WRC" evidence="8">
    <location>
        <begin position="431"/>
        <end position="475"/>
    </location>
</feature>
<evidence type="ECO:0000256" key="3">
    <source>
        <dbReference type="PROSITE-ProRule" id="PRU01002"/>
    </source>
</evidence>
<dbReference type="GO" id="GO:0005634">
    <property type="term" value="C:nucleus"/>
    <property type="evidence" value="ECO:0007669"/>
    <property type="project" value="UniProtKB-SubCell"/>
</dbReference>
<dbReference type="GO" id="GO:0032502">
    <property type="term" value="P:developmental process"/>
    <property type="evidence" value="ECO:0007669"/>
    <property type="project" value="InterPro"/>
</dbReference>
<dbReference type="GO" id="GO:0005524">
    <property type="term" value="F:ATP binding"/>
    <property type="evidence" value="ECO:0007669"/>
    <property type="project" value="UniProtKB-UniRule"/>
</dbReference>
<keyword evidence="7" id="KW-0732">Signal</keyword>
<evidence type="ECO:0000256" key="4">
    <source>
        <dbReference type="RuleBase" id="RU367127"/>
    </source>
</evidence>
<dbReference type="InterPro" id="IPR014977">
    <property type="entry name" value="WRC_dom"/>
</dbReference>
<keyword evidence="6" id="KW-0812">Transmembrane</keyword>
<reference evidence="9" key="1">
    <citation type="journal article" date="2017" name="Gigascience">
        <title>The genome draft of coconut (Cocos nucifera).</title>
        <authorList>
            <person name="Xiao Y."/>
            <person name="Xu P."/>
            <person name="Fan H."/>
            <person name="Baudouin L."/>
            <person name="Xia W."/>
            <person name="Bocs S."/>
            <person name="Xu J."/>
            <person name="Li Q."/>
            <person name="Guo A."/>
            <person name="Zhou L."/>
            <person name="Li J."/>
            <person name="Wu Y."/>
            <person name="Ma Z."/>
            <person name="Armero A."/>
            <person name="Issali A.E."/>
            <person name="Liu N."/>
            <person name="Peng M."/>
            <person name="Yang Y."/>
        </authorList>
    </citation>
    <scope>NUCLEOTIDE SEQUENCE</scope>
    <source>
        <tissue evidence="9">Spear leaf of Hainan Tall coconut</tissue>
    </source>
</reference>
<dbReference type="PANTHER" id="PTHR31602:SF8">
    <property type="entry name" value="GROWTH-REGULATING FACTOR 5"/>
    <property type="match status" value="1"/>
</dbReference>
<dbReference type="GO" id="GO:0006351">
    <property type="term" value="P:DNA-templated transcription"/>
    <property type="evidence" value="ECO:0007669"/>
    <property type="project" value="UniProtKB-UniRule"/>
</dbReference>
<sequence length="707" mass="78241">MPPRLIIPLAMLSTPPLAATMSSVFPLAAVAIQKARGLAQHLKALSLSHIAPSLSRRHDNLKSLKHGPMSEVIRLWPGYRGALTVGLPPAWVDVSEEIAENMQHARTKMSELAKAHAKALMPSFGDVHEDQHAIEVLTLEITDLLRKSEKRLQKLSSSDPSEDSNVRKNVQIFPIIWHCIKLRSGLVHATSGIVSFLNPRFAILRSLATDLQSLSMEFRKKQSSYLKRLQQQKEGQDGVDLEININGTRSNLEDDFVDVGFDDLQMSKLKRSEVFTREREREIVQVVESVNELAQIMKDLSVLVIDQAERTQRKGGMVMCATVLVILCFILLVLLLSAYISQSTQPRFVSWSSGSQNLGAIHVTRKEDLLFFGGVTGLRAPCTGWGRMIIGFGSQNVRTIKWCARSPSMLIWVGFPLTPVGYYSFYGKKLDPEPGRCRRTDGKKWRCSKDAYPDSKYCERHMHRGRNRSRKPVESQTLSQSQSSSSTMTSLAPSGSSASGSGSGSFQSIPLHSISGGSNLQSSSYPWRVGSSQLHIDPGSYGIGSGSSRYLSEVKPGVDEHSFFSEASGSARGLGTDSSVDSSWHLMPSRVSSFPLSKARDPSILQSAYPQFQSVQDLGQVTICSLSKHEQRQSFFGSDFGSAEPVKHEGQSLRPFFDEWPKTRDSWSDLEEERSNRTSFSTTQLSISIPMASSDFSTTSSRSPNDD</sequence>
<comment type="caution">
    <text evidence="9">The sequence shown here is derived from an EMBL/GenBank/DDBJ whole genome shotgun (WGS) entry which is preliminary data.</text>
</comment>
<feature type="compositionally biased region" description="Polar residues" evidence="5">
    <location>
        <begin position="677"/>
        <end position="686"/>
    </location>
</feature>
<feature type="region of interest" description="Disordered" evidence="5">
    <location>
        <begin position="667"/>
        <end position="686"/>
    </location>
</feature>
<dbReference type="EMBL" id="CM017879">
    <property type="protein sequence ID" value="KAG1359128.1"/>
    <property type="molecule type" value="Genomic_DNA"/>
</dbReference>
<keyword evidence="2 3" id="KW-0539">Nucleus</keyword>
<feature type="short sequence motif" description="Bipartite nuclear localization signal" evidence="3">
    <location>
        <begin position="436"/>
        <end position="446"/>
    </location>
</feature>
<feature type="compositionally biased region" description="Basic residues" evidence="5">
    <location>
        <begin position="461"/>
        <end position="470"/>
    </location>
</feature>
<dbReference type="PROSITE" id="PS51667">
    <property type="entry name" value="WRC"/>
    <property type="match status" value="1"/>
</dbReference>
<feature type="compositionally biased region" description="Basic and acidic residues" evidence="5">
    <location>
        <begin position="645"/>
        <end position="662"/>
    </location>
</feature>
<feature type="signal peptide" evidence="7">
    <location>
        <begin position="1"/>
        <end position="20"/>
    </location>
</feature>
<dbReference type="SUPFAM" id="SSF47661">
    <property type="entry name" value="t-snare proteins"/>
    <property type="match status" value="1"/>
</dbReference>
<feature type="transmembrane region" description="Helical" evidence="6">
    <location>
        <begin position="6"/>
        <end position="32"/>
    </location>
</feature>
<keyword evidence="4" id="KW-0805">Transcription regulation</keyword>
<dbReference type="Gene3D" id="1.20.58.70">
    <property type="match status" value="1"/>
</dbReference>
<keyword evidence="10" id="KW-1185">Reference proteome</keyword>
<dbReference type="Proteomes" id="UP000797356">
    <property type="component" value="Chromosome 8"/>
</dbReference>
<proteinExistence type="inferred from homology"/>
<dbReference type="InterPro" id="IPR031137">
    <property type="entry name" value="GRF"/>
</dbReference>
<dbReference type="PANTHER" id="PTHR31602">
    <property type="entry name" value="GROWTH-REGULATING FACTOR 5"/>
    <property type="match status" value="1"/>
</dbReference>
<reference evidence="9" key="2">
    <citation type="submission" date="2019-07" db="EMBL/GenBank/DDBJ databases">
        <authorList>
            <person name="Yang Y."/>
            <person name="Bocs S."/>
            <person name="Baudouin L."/>
        </authorList>
    </citation>
    <scope>NUCLEOTIDE SEQUENCE</scope>
    <source>
        <tissue evidence="9">Spear leaf of Hainan Tall coconut</tissue>
    </source>
</reference>
<dbReference type="InterPro" id="IPR006011">
    <property type="entry name" value="Syntaxin_N"/>
</dbReference>
<feature type="compositionally biased region" description="Low complexity" evidence="5">
    <location>
        <begin position="475"/>
        <end position="500"/>
    </location>
</feature>
<feature type="chain" id="PRO_5035473568" description="Growth-regulating factor" evidence="7">
    <location>
        <begin position="21"/>
        <end position="707"/>
    </location>
</feature>
<evidence type="ECO:0000256" key="5">
    <source>
        <dbReference type="SAM" id="MobiDB-lite"/>
    </source>
</evidence>
<feature type="region of interest" description="Disordered" evidence="5">
    <location>
        <begin position="458"/>
        <end position="505"/>
    </location>
</feature>
<name>A0A8K0N5Q1_COCNU</name>
<comment type="similarity">
    <text evidence="4">Belongs to the GRF family.</text>
</comment>
<keyword evidence="6" id="KW-1133">Transmembrane helix</keyword>
<feature type="region of interest" description="Disordered" evidence="5">
    <location>
        <begin position="637"/>
        <end position="662"/>
    </location>
</feature>
<comment type="domain">
    <text evidence="4">The QLQ domain and WRC domain may be involved in protein-protein interaction and DNA-binding, respectively.</text>
</comment>
<dbReference type="GO" id="GO:0015031">
    <property type="term" value="P:protein transport"/>
    <property type="evidence" value="ECO:0007669"/>
    <property type="project" value="UniProtKB-KW"/>
</dbReference>
<feature type="transmembrane region" description="Helical" evidence="6">
    <location>
        <begin position="317"/>
        <end position="340"/>
    </location>
</feature>
<gene>
    <name evidence="9" type="ORF">COCNU_08G005740</name>
</gene>
<keyword evidence="4" id="KW-0010">Activator</keyword>
<evidence type="ECO:0000313" key="9">
    <source>
        <dbReference type="EMBL" id="KAG1359128.1"/>
    </source>
</evidence>
<feature type="short sequence motif" description="Bipartite nuclear localization signal" evidence="3">
    <location>
        <begin position="464"/>
        <end position="471"/>
    </location>
</feature>
<dbReference type="GO" id="GO:0016192">
    <property type="term" value="P:vesicle-mediated transport"/>
    <property type="evidence" value="ECO:0007669"/>
    <property type="project" value="InterPro"/>
</dbReference>
<comment type="function">
    <text evidence="4">Transcription activator.</text>
</comment>